<keyword evidence="1" id="KW-0472">Membrane</keyword>
<keyword evidence="1" id="KW-1133">Transmembrane helix</keyword>
<accession>A0AAE9Z7G5</accession>
<evidence type="ECO:0000259" key="2">
    <source>
        <dbReference type="Pfam" id="PF00248"/>
    </source>
</evidence>
<dbReference type="SUPFAM" id="SSF51430">
    <property type="entry name" value="NAD(P)-linked oxidoreductase"/>
    <property type="match status" value="1"/>
</dbReference>
<dbReference type="InterPro" id="IPR023210">
    <property type="entry name" value="NADP_OxRdtase_dom"/>
</dbReference>
<name>A0AAE9Z7G5_9GAMM</name>
<evidence type="ECO:0000313" key="4">
    <source>
        <dbReference type="Proteomes" id="UP000032352"/>
    </source>
</evidence>
<dbReference type="EMBL" id="CP059733">
    <property type="protein sequence ID" value="WDE08171.1"/>
    <property type="molecule type" value="Genomic_DNA"/>
</dbReference>
<gene>
    <name evidence="3" type="ORF">SG34_007635</name>
</gene>
<dbReference type="Proteomes" id="UP000032352">
    <property type="component" value="Chromosome"/>
</dbReference>
<dbReference type="KEGG" id="tvd:SG34_007635"/>
<dbReference type="Gene3D" id="3.20.20.100">
    <property type="entry name" value="NADP-dependent oxidoreductase domain"/>
    <property type="match status" value="1"/>
</dbReference>
<evidence type="ECO:0000256" key="1">
    <source>
        <dbReference type="SAM" id="Phobius"/>
    </source>
</evidence>
<proteinExistence type="predicted"/>
<feature type="domain" description="NADP-dependent oxidoreductase" evidence="2">
    <location>
        <begin position="59"/>
        <end position="307"/>
    </location>
</feature>
<protein>
    <submittedName>
        <fullName evidence="3">Aldo/keto reductase</fullName>
    </submittedName>
</protein>
<keyword evidence="4" id="KW-1185">Reference proteome</keyword>
<dbReference type="InterPro" id="IPR036812">
    <property type="entry name" value="NAD(P)_OxRdtase_dom_sf"/>
</dbReference>
<organism evidence="3 4">
    <name type="scientific">Thalassomonas viridans</name>
    <dbReference type="NCBI Taxonomy" id="137584"/>
    <lineage>
        <taxon>Bacteria</taxon>
        <taxon>Pseudomonadati</taxon>
        <taxon>Pseudomonadota</taxon>
        <taxon>Gammaproteobacteria</taxon>
        <taxon>Alteromonadales</taxon>
        <taxon>Colwelliaceae</taxon>
        <taxon>Thalassomonas</taxon>
    </lineage>
</organism>
<evidence type="ECO:0000313" key="3">
    <source>
        <dbReference type="EMBL" id="WDE08171.1"/>
    </source>
</evidence>
<keyword evidence="1" id="KW-0812">Transmembrane</keyword>
<feature type="transmembrane region" description="Helical" evidence="1">
    <location>
        <begin position="12"/>
        <end position="32"/>
    </location>
</feature>
<dbReference type="PANTHER" id="PTHR43638:SF3">
    <property type="entry name" value="ALDEHYDE REDUCTASE"/>
    <property type="match status" value="1"/>
</dbReference>
<reference evidence="3 4" key="2">
    <citation type="journal article" date="2022" name="Mar. Drugs">
        <title>Bioassay-Guided Fractionation Leads to the Detection of Cholic Acid Generated by the Rare Thalassomonas sp.</title>
        <authorList>
            <person name="Pheiffer F."/>
            <person name="Schneider Y.K."/>
            <person name="Hansen E.H."/>
            <person name="Andersen J.H."/>
            <person name="Isaksson J."/>
            <person name="Busche T."/>
            <person name="R C."/>
            <person name="Kalinowski J."/>
            <person name="Zyl L.V."/>
            <person name="Trindade M."/>
        </authorList>
    </citation>
    <scope>NUCLEOTIDE SEQUENCE [LARGE SCALE GENOMIC DNA]</scope>
    <source>
        <strain evidence="3 4">XOM25</strain>
    </source>
</reference>
<reference evidence="3 4" key="1">
    <citation type="journal article" date="2015" name="Genome Announc.">
        <title>Draft Genome Sequences of Marine Isolates of Thalassomonas viridans and Thalassomonas actiniarum.</title>
        <authorList>
            <person name="Olonade I."/>
            <person name="van Zyl L.J."/>
            <person name="Trindade M."/>
        </authorList>
    </citation>
    <scope>NUCLEOTIDE SEQUENCE [LARGE SCALE GENOMIC DNA]</scope>
    <source>
        <strain evidence="3 4">XOM25</strain>
    </source>
</reference>
<sequence>MGYHDKRARRNFIKYSAASLAASFCFPAFSLLSGKPSPAEKPGLLTKIIPSSKEKLPAIGMGSWITFNVGQDPVARQNCVRILAAFFQGGGALIDSSPMYGSSEEVIGHCLARLQRQARHFSATKIWTPFQGSGIRQVKDSQRLWGVEKIKLMQVHNLLSWEKHLETLEKLKAEGQIKYIGITTSHGRRHREMEKIMQARELDFIQLTYNIIDREAESRLLPLAREKGIAVIANRPFQRKALFHRVEGKALPASAKAIGCHNWAQYFLKFIISHPDISCAIPATSQLAHMQENMAALTGAMPDSQFRAEMLSDIRDI</sequence>
<dbReference type="AlphaFoldDB" id="A0AAE9Z7G5"/>
<dbReference type="CDD" id="cd19095">
    <property type="entry name" value="AKR_PA4992-like"/>
    <property type="match status" value="1"/>
</dbReference>
<dbReference type="Pfam" id="PF00248">
    <property type="entry name" value="Aldo_ket_red"/>
    <property type="match status" value="1"/>
</dbReference>
<dbReference type="PANTHER" id="PTHR43638">
    <property type="entry name" value="OXIDOREDUCTASE, ALDO/KETO REDUCTASE FAMILY PROTEIN"/>
    <property type="match status" value="1"/>
</dbReference>